<name>A0ABD3KLK8_EUCGL</name>
<feature type="compositionally biased region" description="Basic and acidic residues" evidence="1">
    <location>
        <begin position="126"/>
        <end position="135"/>
    </location>
</feature>
<dbReference type="EMBL" id="JBJKBG010000005">
    <property type="protein sequence ID" value="KAL3739214.1"/>
    <property type="molecule type" value="Genomic_DNA"/>
</dbReference>
<accession>A0ABD3KLK8</accession>
<feature type="compositionally biased region" description="Basic and acidic residues" evidence="1">
    <location>
        <begin position="99"/>
        <end position="110"/>
    </location>
</feature>
<organism evidence="2 3">
    <name type="scientific">Eucalyptus globulus</name>
    <name type="common">Tasmanian blue gum</name>
    <dbReference type="NCBI Taxonomy" id="34317"/>
    <lineage>
        <taxon>Eukaryota</taxon>
        <taxon>Viridiplantae</taxon>
        <taxon>Streptophyta</taxon>
        <taxon>Embryophyta</taxon>
        <taxon>Tracheophyta</taxon>
        <taxon>Spermatophyta</taxon>
        <taxon>Magnoliopsida</taxon>
        <taxon>eudicotyledons</taxon>
        <taxon>Gunneridae</taxon>
        <taxon>Pentapetalae</taxon>
        <taxon>rosids</taxon>
        <taxon>malvids</taxon>
        <taxon>Myrtales</taxon>
        <taxon>Myrtaceae</taxon>
        <taxon>Myrtoideae</taxon>
        <taxon>Eucalypteae</taxon>
        <taxon>Eucalyptus</taxon>
    </lineage>
</organism>
<gene>
    <name evidence="2" type="ORF">ACJRO7_020595</name>
</gene>
<evidence type="ECO:0000313" key="2">
    <source>
        <dbReference type="EMBL" id="KAL3739214.1"/>
    </source>
</evidence>
<evidence type="ECO:0000256" key="1">
    <source>
        <dbReference type="SAM" id="MobiDB-lite"/>
    </source>
</evidence>
<dbReference type="Proteomes" id="UP001634007">
    <property type="component" value="Unassembled WGS sequence"/>
</dbReference>
<dbReference type="AlphaFoldDB" id="A0ABD3KLK8"/>
<feature type="region of interest" description="Disordered" evidence="1">
    <location>
        <begin position="62"/>
        <end position="163"/>
    </location>
</feature>
<keyword evidence="3" id="KW-1185">Reference proteome</keyword>
<comment type="caution">
    <text evidence="2">The sequence shown here is derived from an EMBL/GenBank/DDBJ whole genome shotgun (WGS) entry which is preliminary data.</text>
</comment>
<evidence type="ECO:0000313" key="3">
    <source>
        <dbReference type="Proteomes" id="UP001634007"/>
    </source>
</evidence>
<feature type="compositionally biased region" description="Polar residues" evidence="1">
    <location>
        <begin position="62"/>
        <end position="85"/>
    </location>
</feature>
<protein>
    <submittedName>
        <fullName evidence="2">Uncharacterized protein</fullName>
    </submittedName>
</protein>
<proteinExistence type="predicted"/>
<sequence length="172" mass="18511">MFDFFNPKSPPIIMDGGLPPAPSSVASSSCVSDAAHNNIDDERRNGSTRTIVLFPTQACTDIQESSSSSVGDNNGSNRHQGTALTTRDGWESLEPSASDETHITCVETRRSSGSAVLRRNNNRPVPRREEGEERYPGVSTELVIYEDRGRSRRSSSPATSGTCGGCCCRGMP</sequence>
<reference evidence="2 3" key="1">
    <citation type="submission" date="2024-11" db="EMBL/GenBank/DDBJ databases">
        <title>Chromosome-level genome assembly of Eucalyptus globulus Labill. provides insights into its genome evolution.</title>
        <authorList>
            <person name="Li X."/>
        </authorList>
    </citation>
    <scope>NUCLEOTIDE SEQUENCE [LARGE SCALE GENOMIC DNA]</scope>
    <source>
        <strain evidence="2">CL2024</strain>
        <tissue evidence="2">Fresh tender leaves</tissue>
    </source>
</reference>